<dbReference type="RefSeq" id="WP_265689719.1">
    <property type="nucleotide sequence ID" value="NZ_JAKRRX010000322.1"/>
</dbReference>
<evidence type="ECO:0000313" key="2">
    <source>
        <dbReference type="EMBL" id="MCW8336648.1"/>
    </source>
</evidence>
<dbReference type="PANTHER" id="PTHR42714">
    <property type="entry name" value="TRNA MODIFICATION GTPASE GTPBP3"/>
    <property type="match status" value="1"/>
</dbReference>
<feature type="domain" description="G" evidence="1">
    <location>
        <begin position="17"/>
        <end position="130"/>
    </location>
</feature>
<reference evidence="2" key="1">
    <citation type="submission" date="2022-02" db="EMBL/GenBank/DDBJ databases">
        <title>Vibrio sp. nov., a new bacterium isolated from Bohai sea, China.</title>
        <authorList>
            <person name="Yuan Y."/>
        </authorList>
    </citation>
    <scope>NUCLEOTIDE SEQUENCE</scope>
    <source>
        <strain evidence="2">DBSS07</strain>
    </source>
</reference>
<dbReference type="GO" id="GO:0005737">
    <property type="term" value="C:cytoplasm"/>
    <property type="evidence" value="ECO:0007669"/>
    <property type="project" value="TreeGrafter"/>
</dbReference>
<evidence type="ECO:0000259" key="1">
    <source>
        <dbReference type="Pfam" id="PF01926"/>
    </source>
</evidence>
<dbReference type="NCBIfam" id="TIGR00231">
    <property type="entry name" value="small_GTP"/>
    <property type="match status" value="1"/>
</dbReference>
<dbReference type="Pfam" id="PF01926">
    <property type="entry name" value="MMR_HSR1"/>
    <property type="match status" value="1"/>
</dbReference>
<name>A0A9X3CIS8_9VIBR</name>
<keyword evidence="3" id="KW-1185">Reference proteome</keyword>
<dbReference type="PANTHER" id="PTHR42714:SF2">
    <property type="entry name" value="TRNA MODIFICATION GTPASE GTPBP3, MITOCHONDRIAL"/>
    <property type="match status" value="1"/>
</dbReference>
<accession>A0A9X3CIS8</accession>
<comment type="caution">
    <text evidence="2">The sequence shown here is derived from an EMBL/GenBank/DDBJ whole genome shotgun (WGS) entry which is preliminary data.</text>
</comment>
<feature type="non-terminal residue" evidence="2">
    <location>
        <position position="1"/>
    </location>
</feature>
<dbReference type="GO" id="GO:0030488">
    <property type="term" value="P:tRNA methylation"/>
    <property type="evidence" value="ECO:0007669"/>
    <property type="project" value="TreeGrafter"/>
</dbReference>
<dbReference type="InterPro" id="IPR027417">
    <property type="entry name" value="P-loop_NTPase"/>
</dbReference>
<dbReference type="Proteomes" id="UP001155586">
    <property type="component" value="Unassembled WGS sequence"/>
</dbReference>
<proteinExistence type="predicted"/>
<sequence>VESLKAFVAEVRNFKPKVAIMGKSGAGKSSLVNALFGKYVSTVSDIGTGTKEVNYFDYEGITLIDFPGLADLNKENEAQFIKMYEEELSDVDLALWIIPANDRANAPDIEIYERLLKPERERMPTMVILSKQDNVCTPRKKFWDDDDFRPTDKLVQKILEKEYLLSNEFDLSTRYISSVATEYDDDTKAYRSFNLDDLVNKIVSVLPNEKKYAITREVDDKNVTSETRVAAEQGLWESMKSFMGDAFDSAKDVASDIIIASLPSALSWVTKKLKFW</sequence>
<organism evidence="2 3">
    <name type="scientific">Vibrio paucivorans</name>
    <dbReference type="NCBI Taxonomy" id="2829489"/>
    <lineage>
        <taxon>Bacteria</taxon>
        <taxon>Pseudomonadati</taxon>
        <taxon>Pseudomonadota</taxon>
        <taxon>Gammaproteobacteria</taxon>
        <taxon>Vibrionales</taxon>
        <taxon>Vibrionaceae</taxon>
        <taxon>Vibrio</taxon>
    </lineage>
</organism>
<dbReference type="InterPro" id="IPR005225">
    <property type="entry name" value="Small_GTP-bd"/>
</dbReference>
<dbReference type="Gene3D" id="3.40.50.300">
    <property type="entry name" value="P-loop containing nucleotide triphosphate hydrolases"/>
    <property type="match status" value="1"/>
</dbReference>
<dbReference type="InterPro" id="IPR006073">
    <property type="entry name" value="GTP-bd"/>
</dbReference>
<protein>
    <submittedName>
        <fullName evidence="2">50S ribosome-binding GTPase</fullName>
    </submittedName>
</protein>
<dbReference type="AlphaFoldDB" id="A0A9X3CIS8"/>
<dbReference type="GO" id="GO:0002098">
    <property type="term" value="P:tRNA wobble uridine modification"/>
    <property type="evidence" value="ECO:0007669"/>
    <property type="project" value="TreeGrafter"/>
</dbReference>
<dbReference type="GO" id="GO:0005525">
    <property type="term" value="F:GTP binding"/>
    <property type="evidence" value="ECO:0007669"/>
    <property type="project" value="InterPro"/>
</dbReference>
<evidence type="ECO:0000313" key="3">
    <source>
        <dbReference type="Proteomes" id="UP001155586"/>
    </source>
</evidence>
<dbReference type="SUPFAM" id="SSF52540">
    <property type="entry name" value="P-loop containing nucleoside triphosphate hydrolases"/>
    <property type="match status" value="1"/>
</dbReference>
<gene>
    <name evidence="2" type="ORF">MD483_22840</name>
</gene>
<dbReference type="EMBL" id="JAKRRX010000322">
    <property type="protein sequence ID" value="MCW8336648.1"/>
    <property type="molecule type" value="Genomic_DNA"/>
</dbReference>